<name>A0AAD8RXP7_LOLMU</name>
<gene>
    <name evidence="3" type="ORF">QYE76_059841</name>
</gene>
<evidence type="ECO:0000313" key="3">
    <source>
        <dbReference type="EMBL" id="KAK1642036.1"/>
    </source>
</evidence>
<dbReference type="Pfam" id="PF20241">
    <property type="entry name" value="DUF6598"/>
    <property type="match status" value="1"/>
</dbReference>
<dbReference type="PANTHER" id="PTHR33065:SF61">
    <property type="entry name" value="EXPRESSED PROTEIN"/>
    <property type="match status" value="1"/>
</dbReference>
<evidence type="ECO:0000259" key="2">
    <source>
        <dbReference type="Pfam" id="PF20241"/>
    </source>
</evidence>
<protein>
    <recommendedName>
        <fullName evidence="2">DUF6598 domain-containing protein</fullName>
    </recommendedName>
</protein>
<keyword evidence="1" id="KW-0175">Coiled coil</keyword>
<organism evidence="3 4">
    <name type="scientific">Lolium multiflorum</name>
    <name type="common">Italian ryegrass</name>
    <name type="synonym">Lolium perenne subsp. multiflorum</name>
    <dbReference type="NCBI Taxonomy" id="4521"/>
    <lineage>
        <taxon>Eukaryota</taxon>
        <taxon>Viridiplantae</taxon>
        <taxon>Streptophyta</taxon>
        <taxon>Embryophyta</taxon>
        <taxon>Tracheophyta</taxon>
        <taxon>Spermatophyta</taxon>
        <taxon>Magnoliopsida</taxon>
        <taxon>Liliopsida</taxon>
        <taxon>Poales</taxon>
        <taxon>Poaceae</taxon>
        <taxon>BOP clade</taxon>
        <taxon>Pooideae</taxon>
        <taxon>Poodae</taxon>
        <taxon>Poeae</taxon>
        <taxon>Poeae Chloroplast Group 2 (Poeae type)</taxon>
        <taxon>Loliodinae</taxon>
        <taxon>Loliinae</taxon>
        <taxon>Lolium</taxon>
    </lineage>
</organism>
<reference evidence="3" key="1">
    <citation type="submission" date="2023-07" db="EMBL/GenBank/DDBJ databases">
        <title>A chromosome-level genome assembly of Lolium multiflorum.</title>
        <authorList>
            <person name="Chen Y."/>
            <person name="Copetti D."/>
            <person name="Kolliker R."/>
            <person name="Studer B."/>
        </authorList>
    </citation>
    <scope>NUCLEOTIDE SEQUENCE</scope>
    <source>
        <strain evidence="3">02402/16</strain>
        <tissue evidence="3">Leaf</tissue>
    </source>
</reference>
<comment type="caution">
    <text evidence="3">The sequence shown here is derived from an EMBL/GenBank/DDBJ whole genome shotgun (WGS) entry which is preliminary data.</text>
</comment>
<keyword evidence="4" id="KW-1185">Reference proteome</keyword>
<dbReference type="Proteomes" id="UP001231189">
    <property type="component" value="Unassembled WGS sequence"/>
</dbReference>
<sequence length="334" mass="36838">MADVKAEKKEKEARKKRHERRVALLLQSSAEKYWYPNQEESQEGGWNAGDYFAARVWNTDKITPIPPMYLTDDPSSGRPRGCLQIVSIKIASIRGGLRWPIDVFGMVTARDVLDLDRKRNIIFARARSNCQTITEKDPYLLLTGPTRAVVTCMDPGTIEIVLKVKGATESDDRDLSFLVLTLKSGGYCSFDGDYNSKRSTLKLQFHHIYQAVEATISVQLTCGSSLPPGGFQGVFTASTANIHNAEILLLAFKDARLPVADDGTIILSRRVVSVGYGRSDRLKVSILARSDEETGEIDTGDALVFIPQKHGTSCGVLNVGVCKMQVTVAWSLLP</sequence>
<dbReference type="EMBL" id="JAUUTY010000004">
    <property type="protein sequence ID" value="KAK1642036.1"/>
    <property type="molecule type" value="Genomic_DNA"/>
</dbReference>
<dbReference type="AlphaFoldDB" id="A0AAD8RXP7"/>
<evidence type="ECO:0000256" key="1">
    <source>
        <dbReference type="SAM" id="Coils"/>
    </source>
</evidence>
<feature type="coiled-coil region" evidence="1">
    <location>
        <begin position="1"/>
        <end position="28"/>
    </location>
</feature>
<accession>A0AAD8RXP7</accession>
<dbReference type="InterPro" id="IPR046533">
    <property type="entry name" value="DUF6598"/>
</dbReference>
<proteinExistence type="predicted"/>
<feature type="domain" description="DUF6598" evidence="2">
    <location>
        <begin position="83"/>
        <end position="328"/>
    </location>
</feature>
<dbReference type="PANTHER" id="PTHR33065">
    <property type="entry name" value="OS07G0486400 PROTEIN"/>
    <property type="match status" value="1"/>
</dbReference>
<evidence type="ECO:0000313" key="4">
    <source>
        <dbReference type="Proteomes" id="UP001231189"/>
    </source>
</evidence>